<dbReference type="Gene3D" id="2.40.50.140">
    <property type="entry name" value="Nucleic acid-binding proteins"/>
    <property type="match status" value="1"/>
</dbReference>
<proteinExistence type="inferred from homology"/>
<organism evidence="4 5">
    <name type="scientific">Glycine soja</name>
    <name type="common">Wild soybean</name>
    <dbReference type="NCBI Taxonomy" id="3848"/>
    <lineage>
        <taxon>Eukaryota</taxon>
        <taxon>Viridiplantae</taxon>
        <taxon>Streptophyta</taxon>
        <taxon>Embryophyta</taxon>
        <taxon>Tracheophyta</taxon>
        <taxon>Spermatophyta</taxon>
        <taxon>Magnoliopsida</taxon>
        <taxon>eudicotyledons</taxon>
        <taxon>Gunneridae</taxon>
        <taxon>Pentapetalae</taxon>
        <taxon>rosids</taxon>
        <taxon>fabids</taxon>
        <taxon>Fabales</taxon>
        <taxon>Fabaceae</taxon>
        <taxon>Papilionoideae</taxon>
        <taxon>50 kb inversion clade</taxon>
        <taxon>NPAAA clade</taxon>
        <taxon>indigoferoid/millettioid clade</taxon>
        <taxon>Phaseoleae</taxon>
        <taxon>Glycine</taxon>
        <taxon>Glycine subgen. Soja</taxon>
    </lineage>
</organism>
<sequence>MEENDEECLLQPLKPKSLCFSGSQALFVALNQLCLFISANFSVLKALGLLSFQRLAEREIWLKSHCKRQRWAGKSYKNSHLGNEWKKLFAGSSHAKGIVLEKIGIEAKQPNFAIDKCARVQLIKNWKKIAAFFPNDGFLNYIEANVSACLCLLVSLLSYPNFVRGPLLGGMQLVFGHFEVLGTHH</sequence>
<dbReference type="Pfam" id="PF00164">
    <property type="entry name" value="Ribosom_S12_S23"/>
    <property type="match status" value="1"/>
</dbReference>
<dbReference type="GO" id="GO:1990904">
    <property type="term" value="C:ribonucleoprotein complex"/>
    <property type="evidence" value="ECO:0007669"/>
    <property type="project" value="UniProtKB-KW"/>
</dbReference>
<gene>
    <name evidence="4" type="ORF">D0Y65_015677</name>
</gene>
<keyword evidence="3" id="KW-0687">Ribonucleoprotein</keyword>
<dbReference type="GO" id="GO:0006412">
    <property type="term" value="P:translation"/>
    <property type="evidence" value="ECO:0007669"/>
    <property type="project" value="InterPro"/>
</dbReference>
<protein>
    <submittedName>
        <fullName evidence="4">40S ribosomal protein S23</fullName>
    </submittedName>
</protein>
<dbReference type="InterPro" id="IPR006032">
    <property type="entry name" value="Ribosomal_uS12"/>
</dbReference>
<dbReference type="GO" id="GO:0003735">
    <property type="term" value="F:structural constituent of ribosome"/>
    <property type="evidence" value="ECO:0007669"/>
    <property type="project" value="InterPro"/>
</dbReference>
<evidence type="ECO:0000256" key="3">
    <source>
        <dbReference type="ARBA" id="ARBA00023274"/>
    </source>
</evidence>
<reference evidence="4 5" key="1">
    <citation type="submission" date="2018-09" db="EMBL/GenBank/DDBJ databases">
        <title>A high-quality reference genome of wild soybean provides a powerful tool to mine soybean genomes.</title>
        <authorList>
            <person name="Xie M."/>
            <person name="Chung C.Y.L."/>
            <person name="Li M.-W."/>
            <person name="Wong F.-L."/>
            <person name="Chan T.-F."/>
            <person name="Lam H.-M."/>
        </authorList>
    </citation>
    <scope>NUCLEOTIDE SEQUENCE [LARGE SCALE GENOMIC DNA]</scope>
    <source>
        <strain evidence="5">cv. W05</strain>
        <tissue evidence="4">Hypocotyl of etiolated seedlings</tissue>
    </source>
</reference>
<dbReference type="FunFam" id="2.40.50.140:FF:000007">
    <property type="entry name" value="40S ribosomal protein S23"/>
    <property type="match status" value="1"/>
</dbReference>
<dbReference type="SUPFAM" id="SSF50249">
    <property type="entry name" value="Nucleic acid-binding proteins"/>
    <property type="match status" value="1"/>
</dbReference>
<comment type="similarity">
    <text evidence="1">Belongs to the universal ribosomal protein uS12 family.</text>
</comment>
<keyword evidence="2 4" id="KW-0689">Ribosomal protein</keyword>
<dbReference type="AlphaFoldDB" id="A0A445KED4"/>
<evidence type="ECO:0000256" key="1">
    <source>
        <dbReference type="ARBA" id="ARBA00005657"/>
    </source>
</evidence>
<name>A0A445KED4_GLYSO</name>
<evidence type="ECO:0000313" key="4">
    <source>
        <dbReference type="EMBL" id="RZC09050.1"/>
    </source>
</evidence>
<evidence type="ECO:0000256" key="2">
    <source>
        <dbReference type="ARBA" id="ARBA00022980"/>
    </source>
</evidence>
<evidence type="ECO:0000313" key="5">
    <source>
        <dbReference type="Proteomes" id="UP000289340"/>
    </source>
</evidence>
<accession>A0A445KED4</accession>
<dbReference type="PANTHER" id="PTHR11652">
    <property type="entry name" value="30S RIBOSOMAL PROTEIN S12 FAMILY MEMBER"/>
    <property type="match status" value="1"/>
</dbReference>
<dbReference type="GO" id="GO:0005840">
    <property type="term" value="C:ribosome"/>
    <property type="evidence" value="ECO:0007669"/>
    <property type="project" value="UniProtKB-KW"/>
</dbReference>
<dbReference type="Proteomes" id="UP000289340">
    <property type="component" value="Chromosome 6"/>
</dbReference>
<keyword evidence="5" id="KW-1185">Reference proteome</keyword>
<comment type="caution">
    <text evidence="4">The sequence shown here is derived from an EMBL/GenBank/DDBJ whole genome shotgun (WGS) entry which is preliminary data.</text>
</comment>
<dbReference type="InterPro" id="IPR012340">
    <property type="entry name" value="NA-bd_OB-fold"/>
</dbReference>
<dbReference type="EMBL" id="QZWG01000006">
    <property type="protein sequence ID" value="RZC09050.1"/>
    <property type="molecule type" value="Genomic_DNA"/>
</dbReference>